<dbReference type="GO" id="GO:0005524">
    <property type="term" value="F:ATP binding"/>
    <property type="evidence" value="ECO:0007669"/>
    <property type="project" value="UniProtKB-UniRule"/>
</dbReference>
<keyword evidence="1" id="KW-0067">ATP-binding</keyword>
<protein>
    <submittedName>
        <fullName evidence="3">DNA segregation ATPase FtsK/SpoIIIE</fullName>
    </submittedName>
</protein>
<dbReference type="GO" id="GO:0003677">
    <property type="term" value="F:DNA binding"/>
    <property type="evidence" value="ECO:0007669"/>
    <property type="project" value="InterPro"/>
</dbReference>
<dbReference type="InterPro" id="IPR002543">
    <property type="entry name" value="FtsK_dom"/>
</dbReference>
<evidence type="ECO:0000313" key="3">
    <source>
        <dbReference type="EMBL" id="ACA83629.1"/>
    </source>
</evidence>
<dbReference type="EMBL" id="DQ489740">
    <property type="protein sequence ID" value="ACA83629.1"/>
    <property type="molecule type" value="Genomic_DNA"/>
</dbReference>
<sequence length="364" mass="41253">MALVKQKIKLPKVSLKNNGKVGFSIYLPMDGQKYQDRFRDRRISQPLSAMLFADGVGTNDIFGFKSFDFISNPLGLRLGLSDMTITDHTIEIMKGVVWDYEKYPQALISGDTGSGKSFFLFSLLNGLIKSGAIVDVADPKETDLSVLGKTASLKYRVTYGRDRILKSFYRFYLEMIKRGREYHDLLNDNLEENVGNYRKYGLKPHFFVFDEFGAFVSGLKYNESEAIQQILGQITMLGRQLGYFVAIAMQKPTADTIGSASRDQFQFRVALGKMKSSGLSMMFPDDVDEVQFKELSKNLKGWGYLAMTPGQARSFFAPVIPKDFVPFKYFDELGQQYPAIPVEPMGEIKEFLDSKSAKYVELNF</sequence>
<dbReference type="HOGENOM" id="CLU_041426_3_0_9"/>
<dbReference type="InterPro" id="IPR027417">
    <property type="entry name" value="P-loop_NTPase"/>
</dbReference>
<evidence type="ECO:0000259" key="2">
    <source>
        <dbReference type="PROSITE" id="PS50901"/>
    </source>
</evidence>
<dbReference type="Gene3D" id="3.40.50.300">
    <property type="entry name" value="P-loop containing nucleotide triphosphate hydrolases"/>
    <property type="match status" value="1"/>
</dbReference>
<geneLocation type="plasmid" evidence="3 4">
    <name>pLCK1</name>
</geneLocation>
<gene>
    <name evidence="3" type="ordered locus">LCK_p100026</name>
</gene>
<accession>B1N0M4</accession>
<dbReference type="PROSITE" id="PS50901">
    <property type="entry name" value="FTSK"/>
    <property type="match status" value="1"/>
</dbReference>
<feature type="binding site" evidence="1">
    <location>
        <begin position="110"/>
        <end position="117"/>
    </location>
    <ligand>
        <name>ATP</name>
        <dbReference type="ChEBI" id="CHEBI:30616"/>
    </ligand>
</feature>
<dbReference type="SUPFAM" id="SSF52540">
    <property type="entry name" value="P-loop containing nucleoside triphosphate hydrolases"/>
    <property type="match status" value="1"/>
</dbReference>
<keyword evidence="3" id="KW-0614">Plasmid</keyword>
<keyword evidence="4" id="KW-1185">Reference proteome</keyword>
<organism evidence="3 4">
    <name type="scientific">Leuconostoc citreum (strain KM20)</name>
    <dbReference type="NCBI Taxonomy" id="349519"/>
    <lineage>
        <taxon>Bacteria</taxon>
        <taxon>Bacillati</taxon>
        <taxon>Bacillota</taxon>
        <taxon>Bacilli</taxon>
        <taxon>Lactobacillales</taxon>
        <taxon>Lactobacillaceae</taxon>
        <taxon>Leuconostoc</taxon>
    </lineage>
</organism>
<reference evidence="3 4" key="1">
    <citation type="journal article" date="2008" name="J. Bacteriol.">
        <title>Complete genome sequence of Leuconostoc citreum KM20.</title>
        <authorList>
            <person name="Kim J.F."/>
            <person name="Jeong H."/>
            <person name="Lee J.-S."/>
            <person name="Choi S.-H."/>
            <person name="Ha M."/>
            <person name="Hur C.-G."/>
            <person name="Kim J.-S."/>
            <person name="Lee S."/>
            <person name="Park H.-S."/>
            <person name="Park Y.-H."/>
            <person name="Oh T.K."/>
        </authorList>
    </citation>
    <scope>NUCLEOTIDE SEQUENCE [LARGE SCALE GENOMIC DNA]</scope>
    <source>
        <strain evidence="3 4">KM20</strain>
    </source>
</reference>
<evidence type="ECO:0000256" key="1">
    <source>
        <dbReference type="PROSITE-ProRule" id="PRU00289"/>
    </source>
</evidence>
<feature type="domain" description="FtsK" evidence="2">
    <location>
        <begin position="93"/>
        <end position="280"/>
    </location>
</feature>
<dbReference type="Proteomes" id="UP000002166">
    <property type="component" value="Plasmid pLCK1"/>
</dbReference>
<dbReference type="AlphaFoldDB" id="B1N0M4"/>
<proteinExistence type="predicted"/>
<name>B1N0M4_LEUCK</name>
<keyword evidence="1" id="KW-0547">Nucleotide-binding</keyword>
<dbReference type="KEGG" id="lci:LCK_p100026"/>
<evidence type="ECO:0000313" key="4">
    <source>
        <dbReference type="Proteomes" id="UP000002166"/>
    </source>
</evidence>